<accession>A0A0F9F0I1</accession>
<gene>
    <name evidence="1" type="ORF">LCGC14_2011120</name>
</gene>
<organism evidence="1">
    <name type="scientific">marine sediment metagenome</name>
    <dbReference type="NCBI Taxonomy" id="412755"/>
    <lineage>
        <taxon>unclassified sequences</taxon>
        <taxon>metagenomes</taxon>
        <taxon>ecological metagenomes</taxon>
    </lineage>
</organism>
<comment type="caution">
    <text evidence="1">The sequence shown here is derived from an EMBL/GenBank/DDBJ whole genome shotgun (WGS) entry which is preliminary data.</text>
</comment>
<sequence>MSKTMPVQERLSITQRRNPACVPAEVALRAYEVYCHLYGEQEALVTGNCRGGFGVGELVAFLYARSFPQDEWRQRVDDVLHEIAL</sequence>
<name>A0A0F9F0I1_9ZZZZ</name>
<proteinExistence type="predicted"/>
<dbReference type="AlphaFoldDB" id="A0A0F9F0I1"/>
<evidence type="ECO:0000313" key="1">
    <source>
        <dbReference type="EMBL" id="KKL79809.1"/>
    </source>
</evidence>
<reference evidence="1" key="1">
    <citation type="journal article" date="2015" name="Nature">
        <title>Complex archaea that bridge the gap between prokaryotes and eukaryotes.</title>
        <authorList>
            <person name="Spang A."/>
            <person name="Saw J.H."/>
            <person name="Jorgensen S.L."/>
            <person name="Zaremba-Niedzwiedzka K."/>
            <person name="Martijn J."/>
            <person name="Lind A.E."/>
            <person name="van Eijk R."/>
            <person name="Schleper C."/>
            <person name="Guy L."/>
            <person name="Ettema T.J."/>
        </authorList>
    </citation>
    <scope>NUCLEOTIDE SEQUENCE</scope>
</reference>
<protein>
    <submittedName>
        <fullName evidence="1">Uncharacterized protein</fullName>
    </submittedName>
</protein>
<dbReference type="EMBL" id="LAZR01023058">
    <property type="protein sequence ID" value="KKL79809.1"/>
    <property type="molecule type" value="Genomic_DNA"/>
</dbReference>